<dbReference type="KEGG" id="sky:D0C37_11905"/>
<evidence type="ECO:0000313" key="2">
    <source>
        <dbReference type="Proteomes" id="UP000259636"/>
    </source>
</evidence>
<reference evidence="1 2" key="1">
    <citation type="submission" date="2018-08" db="EMBL/GenBank/DDBJ databases">
        <authorList>
            <person name="Ferrada E.E."/>
            <person name="Latorre B.A."/>
        </authorList>
    </citation>
    <scope>NUCLEOTIDE SEQUENCE [LARGE SCALE GENOMIC DNA]</scope>
    <source>
        <strain evidence="1 2">VK-A60T</strain>
    </source>
</reference>
<protein>
    <submittedName>
        <fullName evidence="1">Uncharacterized protein</fullName>
    </submittedName>
</protein>
<evidence type="ECO:0000313" key="1">
    <source>
        <dbReference type="EMBL" id="AXQ55237.1"/>
    </source>
</evidence>
<dbReference type="EMBL" id="CP031742">
    <property type="protein sequence ID" value="AXQ55237.1"/>
    <property type="molecule type" value="Genomic_DNA"/>
</dbReference>
<dbReference type="Proteomes" id="UP000259636">
    <property type="component" value="Chromosome"/>
</dbReference>
<sequence length="113" mass="11836">MNAAGASHRWPDPDLLCMKALHRVSVTADAVLAGQDLSTRQASQLTAGLRALCESYGEATHPAVAAAVRAAKRALRPGGAPLLTLATHARGLLDLTFRLRAEGRPAHPGARPE</sequence>
<organism evidence="1 2">
    <name type="scientific">Streptomyces koyangensis</name>
    <dbReference type="NCBI Taxonomy" id="188770"/>
    <lineage>
        <taxon>Bacteria</taxon>
        <taxon>Bacillati</taxon>
        <taxon>Actinomycetota</taxon>
        <taxon>Actinomycetes</taxon>
        <taxon>Kitasatosporales</taxon>
        <taxon>Streptomycetaceae</taxon>
        <taxon>Streptomyces</taxon>
        <taxon>Streptomyces aurantiacus group</taxon>
    </lineage>
</organism>
<dbReference type="AlphaFoldDB" id="A0A385DC43"/>
<name>A0A385DC43_9ACTN</name>
<accession>A0A385DC43</accession>
<gene>
    <name evidence="1" type="ORF">D0C37_11905</name>
</gene>
<proteinExistence type="predicted"/>